<dbReference type="AlphaFoldDB" id="A0A4Z2FPX1"/>
<protein>
    <submittedName>
        <fullName evidence="1">Uncharacterized protein</fullName>
    </submittedName>
</protein>
<gene>
    <name evidence="1" type="ORF">EYF80_046973</name>
</gene>
<evidence type="ECO:0000313" key="1">
    <source>
        <dbReference type="EMBL" id="TNN42843.1"/>
    </source>
</evidence>
<evidence type="ECO:0000313" key="2">
    <source>
        <dbReference type="Proteomes" id="UP000314294"/>
    </source>
</evidence>
<proteinExistence type="predicted"/>
<comment type="caution">
    <text evidence="1">The sequence shown here is derived from an EMBL/GenBank/DDBJ whole genome shotgun (WGS) entry which is preliminary data.</text>
</comment>
<sequence>MSLPSRSMRITLERKGRRPGEWSPLVVAAVPGRDPDGLVRDIQDVGFMGEKHTSSCGSGSSAAAVCTAPAPGDGSGDGAFNGNTETQIEEINANVCEHICLFDGRLRREHSAVADPAAAPLSSLISTRRGGLAYGVQSA</sequence>
<accession>A0A4Z2FPX1</accession>
<dbReference type="EMBL" id="SRLO01001009">
    <property type="protein sequence ID" value="TNN42843.1"/>
    <property type="molecule type" value="Genomic_DNA"/>
</dbReference>
<reference evidence="1 2" key="1">
    <citation type="submission" date="2019-03" db="EMBL/GenBank/DDBJ databases">
        <title>First draft genome of Liparis tanakae, snailfish: a comprehensive survey of snailfish specific genes.</title>
        <authorList>
            <person name="Kim W."/>
            <person name="Song I."/>
            <person name="Jeong J.-H."/>
            <person name="Kim D."/>
            <person name="Kim S."/>
            <person name="Ryu S."/>
            <person name="Song J.Y."/>
            <person name="Lee S.K."/>
        </authorList>
    </citation>
    <scope>NUCLEOTIDE SEQUENCE [LARGE SCALE GENOMIC DNA]</scope>
    <source>
        <tissue evidence="1">Muscle</tissue>
    </source>
</reference>
<dbReference type="Proteomes" id="UP000314294">
    <property type="component" value="Unassembled WGS sequence"/>
</dbReference>
<keyword evidence="2" id="KW-1185">Reference proteome</keyword>
<name>A0A4Z2FPX1_9TELE</name>
<organism evidence="1 2">
    <name type="scientific">Liparis tanakae</name>
    <name type="common">Tanaka's snailfish</name>
    <dbReference type="NCBI Taxonomy" id="230148"/>
    <lineage>
        <taxon>Eukaryota</taxon>
        <taxon>Metazoa</taxon>
        <taxon>Chordata</taxon>
        <taxon>Craniata</taxon>
        <taxon>Vertebrata</taxon>
        <taxon>Euteleostomi</taxon>
        <taxon>Actinopterygii</taxon>
        <taxon>Neopterygii</taxon>
        <taxon>Teleostei</taxon>
        <taxon>Neoteleostei</taxon>
        <taxon>Acanthomorphata</taxon>
        <taxon>Eupercaria</taxon>
        <taxon>Perciformes</taxon>
        <taxon>Cottioidei</taxon>
        <taxon>Cottales</taxon>
        <taxon>Liparidae</taxon>
        <taxon>Liparis</taxon>
    </lineage>
</organism>